<comment type="caution">
    <text evidence="3">The sequence shown here is derived from an EMBL/GenBank/DDBJ whole genome shotgun (WGS) entry which is preliminary data.</text>
</comment>
<dbReference type="PANTHER" id="PTHR33121:SF70">
    <property type="entry name" value="SIGNALING PROTEIN YKOW"/>
    <property type="match status" value="1"/>
</dbReference>
<keyword evidence="1" id="KW-1133">Transmembrane helix</keyword>
<evidence type="ECO:0000313" key="3">
    <source>
        <dbReference type="EMBL" id="MFC7299862.1"/>
    </source>
</evidence>
<dbReference type="SUPFAM" id="SSF141868">
    <property type="entry name" value="EAL domain-like"/>
    <property type="match status" value="1"/>
</dbReference>
<dbReference type="InterPro" id="IPR001633">
    <property type="entry name" value="EAL_dom"/>
</dbReference>
<evidence type="ECO:0000259" key="2">
    <source>
        <dbReference type="PROSITE" id="PS50883"/>
    </source>
</evidence>
<dbReference type="Pfam" id="PF00563">
    <property type="entry name" value="EAL"/>
    <property type="match status" value="1"/>
</dbReference>
<dbReference type="Proteomes" id="UP001596379">
    <property type="component" value="Unassembled WGS sequence"/>
</dbReference>
<feature type="transmembrane region" description="Helical" evidence="1">
    <location>
        <begin position="42"/>
        <end position="60"/>
    </location>
</feature>
<dbReference type="PANTHER" id="PTHR33121">
    <property type="entry name" value="CYCLIC DI-GMP PHOSPHODIESTERASE PDEF"/>
    <property type="match status" value="1"/>
</dbReference>
<proteinExistence type="predicted"/>
<accession>A0ABW2J9G5</accession>
<dbReference type="EMBL" id="JBHTCC010000004">
    <property type="protein sequence ID" value="MFC7299862.1"/>
    <property type="molecule type" value="Genomic_DNA"/>
</dbReference>
<dbReference type="InterPro" id="IPR035919">
    <property type="entry name" value="EAL_sf"/>
</dbReference>
<feature type="transmembrane region" description="Helical" evidence="1">
    <location>
        <begin position="12"/>
        <end position="36"/>
    </location>
</feature>
<reference evidence="4" key="1">
    <citation type="journal article" date="2019" name="Int. J. Syst. Evol. Microbiol.">
        <title>The Global Catalogue of Microorganisms (GCM) 10K type strain sequencing project: providing services to taxonomists for standard genome sequencing and annotation.</title>
        <authorList>
            <consortium name="The Broad Institute Genomics Platform"/>
            <consortium name="The Broad Institute Genome Sequencing Center for Infectious Disease"/>
            <person name="Wu L."/>
            <person name="Ma J."/>
        </authorList>
    </citation>
    <scope>NUCLEOTIDE SEQUENCE [LARGE SCALE GENOMIC DNA]</scope>
    <source>
        <strain evidence="4">CCUG 36956</strain>
    </source>
</reference>
<dbReference type="CDD" id="cd01948">
    <property type="entry name" value="EAL"/>
    <property type="match status" value="1"/>
</dbReference>
<keyword evidence="4" id="KW-1185">Reference proteome</keyword>
<feature type="domain" description="EAL" evidence="2">
    <location>
        <begin position="182"/>
        <end position="436"/>
    </location>
</feature>
<protein>
    <submittedName>
        <fullName evidence="3">Bifunctional diguanylate cyclase/phosphodiesterase</fullName>
    </submittedName>
</protein>
<dbReference type="PROSITE" id="PS50883">
    <property type="entry name" value="EAL"/>
    <property type="match status" value="1"/>
</dbReference>
<dbReference type="RefSeq" id="WP_382236451.1">
    <property type="nucleotide sequence ID" value="NZ_JBHTCC010000004.1"/>
</dbReference>
<dbReference type="SMART" id="SM00052">
    <property type="entry name" value="EAL"/>
    <property type="match status" value="1"/>
</dbReference>
<keyword evidence="1" id="KW-0472">Membrane</keyword>
<dbReference type="InterPro" id="IPR050706">
    <property type="entry name" value="Cyclic-di-GMP_PDE-like"/>
</dbReference>
<evidence type="ECO:0000313" key="4">
    <source>
        <dbReference type="Proteomes" id="UP001596379"/>
    </source>
</evidence>
<feature type="transmembrane region" description="Helical" evidence="1">
    <location>
        <begin position="120"/>
        <end position="143"/>
    </location>
</feature>
<gene>
    <name evidence="3" type="ORF">ACFQO0_15590</name>
</gene>
<evidence type="ECO:0000256" key="1">
    <source>
        <dbReference type="SAM" id="Phobius"/>
    </source>
</evidence>
<dbReference type="Gene3D" id="3.20.20.450">
    <property type="entry name" value="EAL domain"/>
    <property type="match status" value="1"/>
</dbReference>
<sequence>MKAKLITQELRLHLSLKLSAVLLAGISVFWGGYYLAQGNGDIWPINLISGIVAAVTALMISRGKVRAAAIFIFLFSYVITCVFCVFLDLPTLEIPRSTHSYFLVIALFAWFAFKREQPWFRLWMAVASLLAFIFFASNSWGLASSYTLAPEQRLIGSWIHNITAIGLLLTLLWVMQANLTESNVMESDLRKALATNQLVLHFQPQVGNNGRIVGAEALLRWQHPVKGMISPADFIPLAEQTGLILPIGHWVLGTACAQLMAWAKNPVSANLHLAVNVSALQFKQPDYVSQVISILERSNIDPTLLTLELTESMLVNDVSDIIAKMKSLKTKGVRFSLDDFGTGYSSLSYLKKLPIDQLKIDQSFVRDMLKDSNDVAIVRTVVGLARNLKLDVIAEGVETEGQRQFLADLGCHSFQGYLLSRPVPIAEFEGVLLEHSGRNV</sequence>
<feature type="transmembrane region" description="Helical" evidence="1">
    <location>
        <begin position="67"/>
        <end position="88"/>
    </location>
</feature>
<keyword evidence="1" id="KW-0812">Transmembrane</keyword>
<name>A0ABW2J9G5_9BURK</name>
<feature type="transmembrane region" description="Helical" evidence="1">
    <location>
        <begin position="155"/>
        <end position="175"/>
    </location>
</feature>
<organism evidence="3 4">
    <name type="scientific">Herminiimonas aquatilis</name>
    <dbReference type="NCBI Taxonomy" id="345342"/>
    <lineage>
        <taxon>Bacteria</taxon>
        <taxon>Pseudomonadati</taxon>
        <taxon>Pseudomonadota</taxon>
        <taxon>Betaproteobacteria</taxon>
        <taxon>Burkholderiales</taxon>
        <taxon>Oxalobacteraceae</taxon>
        <taxon>Herminiimonas</taxon>
    </lineage>
</organism>